<protein>
    <submittedName>
        <fullName evidence="3">Uncharacterized protein</fullName>
    </submittedName>
</protein>
<accession>A0A9W8B651</accession>
<name>A0A9W8B651_9FUNG</name>
<dbReference type="OrthoDB" id="10441770at2759"/>
<comment type="caution">
    <text evidence="3">The sequence shown here is derived from an EMBL/GenBank/DDBJ whole genome shotgun (WGS) entry which is preliminary data.</text>
</comment>
<proteinExistence type="predicted"/>
<sequence>MKVLLTSLVLQIALPGYLARPDGTALDSGLINSTPIDDTILTSPPSFSGPGRDLLPVEKDRNPVNYVQNTAGKNVFMVLDNRKCLGLVGTTYEDAKAVDSDVLEENCSNSSDSDLEILQEDGSTRKVRGFFRNGLRKATSTELGQMPAVSLARRATKSRGDYAALKRRAPRQFANQAALRRRDTEAQIAVNQQQQQSTTADQGSPNTTSSPSSSSDEGTA</sequence>
<keyword evidence="2" id="KW-0732">Signal</keyword>
<feature type="compositionally biased region" description="Low complexity" evidence="1">
    <location>
        <begin position="186"/>
        <end position="220"/>
    </location>
</feature>
<evidence type="ECO:0000256" key="2">
    <source>
        <dbReference type="SAM" id="SignalP"/>
    </source>
</evidence>
<gene>
    <name evidence="3" type="ORF">H4R34_004152</name>
</gene>
<dbReference type="AlphaFoldDB" id="A0A9W8B651"/>
<evidence type="ECO:0000256" key="1">
    <source>
        <dbReference type="SAM" id="MobiDB-lite"/>
    </source>
</evidence>
<feature type="chain" id="PRO_5040958442" evidence="2">
    <location>
        <begin position="20"/>
        <end position="220"/>
    </location>
</feature>
<organism evidence="3 4">
    <name type="scientific">Dimargaris verticillata</name>
    <dbReference type="NCBI Taxonomy" id="2761393"/>
    <lineage>
        <taxon>Eukaryota</taxon>
        <taxon>Fungi</taxon>
        <taxon>Fungi incertae sedis</taxon>
        <taxon>Zoopagomycota</taxon>
        <taxon>Kickxellomycotina</taxon>
        <taxon>Dimargaritomycetes</taxon>
        <taxon>Dimargaritales</taxon>
        <taxon>Dimargaritaceae</taxon>
        <taxon>Dimargaris</taxon>
    </lineage>
</organism>
<dbReference type="Proteomes" id="UP001151582">
    <property type="component" value="Unassembled WGS sequence"/>
</dbReference>
<feature type="region of interest" description="Disordered" evidence="1">
    <location>
        <begin position="180"/>
        <end position="220"/>
    </location>
</feature>
<feature type="signal peptide" evidence="2">
    <location>
        <begin position="1"/>
        <end position="19"/>
    </location>
</feature>
<keyword evidence="4" id="KW-1185">Reference proteome</keyword>
<dbReference type="EMBL" id="JANBQB010000477">
    <property type="protein sequence ID" value="KAJ1975947.1"/>
    <property type="molecule type" value="Genomic_DNA"/>
</dbReference>
<evidence type="ECO:0000313" key="3">
    <source>
        <dbReference type="EMBL" id="KAJ1975947.1"/>
    </source>
</evidence>
<reference evidence="3" key="1">
    <citation type="submission" date="2022-07" db="EMBL/GenBank/DDBJ databases">
        <title>Phylogenomic reconstructions and comparative analyses of Kickxellomycotina fungi.</title>
        <authorList>
            <person name="Reynolds N.K."/>
            <person name="Stajich J.E."/>
            <person name="Barry K."/>
            <person name="Grigoriev I.V."/>
            <person name="Crous P."/>
            <person name="Smith M.E."/>
        </authorList>
    </citation>
    <scope>NUCLEOTIDE SEQUENCE</scope>
    <source>
        <strain evidence="3">RSA 567</strain>
    </source>
</reference>
<evidence type="ECO:0000313" key="4">
    <source>
        <dbReference type="Proteomes" id="UP001151582"/>
    </source>
</evidence>